<evidence type="ECO:0000313" key="3">
    <source>
        <dbReference type="Proteomes" id="UP001595699"/>
    </source>
</evidence>
<feature type="transmembrane region" description="Helical" evidence="1">
    <location>
        <begin position="226"/>
        <end position="248"/>
    </location>
</feature>
<reference evidence="3" key="1">
    <citation type="journal article" date="2019" name="Int. J. Syst. Evol. Microbiol.">
        <title>The Global Catalogue of Microorganisms (GCM) 10K type strain sequencing project: providing services to taxonomists for standard genome sequencing and annotation.</title>
        <authorList>
            <consortium name="The Broad Institute Genomics Platform"/>
            <consortium name="The Broad Institute Genome Sequencing Center for Infectious Disease"/>
            <person name="Wu L."/>
            <person name="Ma J."/>
        </authorList>
    </citation>
    <scope>NUCLEOTIDE SEQUENCE [LARGE SCALE GENOMIC DNA]</scope>
    <source>
        <strain evidence="3">CGMCC 4.7241</strain>
    </source>
</reference>
<sequence length="342" mass="37213">MNRWSSRLLQLGFVRNVRASTHLVLFVVAAVSTVLITRMFLALTGYPQIGGGGLHVAHVLFGGILMLVGMFLLLSYIGPVVRPIAAFVGGIGFGLFIDELGKFITSDNDYFFRPSLAIIYVIFIGTVFAIQALHARLFTDTREYLANAVDQAVEGVAGGFTPHRRAEADALVRTAQQDESHLVHVGGEVKALVDACPADDVEVPPVADRVRSMARRLFDALAVRKWTGRVIVIVLLLNAVSAIVFSALSSEGSGFWHVLALVALIGSAAFGIVLTILGARRLVRDRERAFRRLQLAILAYLLVTHVFEFAYSQLSAAIGLLVDLVLLGVTGAELHRLRRQQT</sequence>
<dbReference type="RefSeq" id="WP_205115452.1">
    <property type="nucleotide sequence ID" value="NZ_JAFBCM010000001.1"/>
</dbReference>
<proteinExistence type="predicted"/>
<feature type="transmembrane region" description="Helical" evidence="1">
    <location>
        <begin position="313"/>
        <end position="332"/>
    </location>
</feature>
<keyword evidence="3" id="KW-1185">Reference proteome</keyword>
<evidence type="ECO:0000313" key="2">
    <source>
        <dbReference type="EMBL" id="MFC3764412.1"/>
    </source>
</evidence>
<evidence type="ECO:0000256" key="1">
    <source>
        <dbReference type="SAM" id="Phobius"/>
    </source>
</evidence>
<organism evidence="2 3">
    <name type="scientific">Tenggerimyces flavus</name>
    <dbReference type="NCBI Taxonomy" id="1708749"/>
    <lineage>
        <taxon>Bacteria</taxon>
        <taxon>Bacillati</taxon>
        <taxon>Actinomycetota</taxon>
        <taxon>Actinomycetes</taxon>
        <taxon>Propionibacteriales</taxon>
        <taxon>Nocardioidaceae</taxon>
        <taxon>Tenggerimyces</taxon>
    </lineage>
</organism>
<evidence type="ECO:0008006" key="4">
    <source>
        <dbReference type="Google" id="ProtNLM"/>
    </source>
</evidence>
<feature type="transmembrane region" description="Helical" evidence="1">
    <location>
        <begin position="289"/>
        <end position="307"/>
    </location>
</feature>
<protein>
    <recommendedName>
        <fullName evidence="4">Integral membrane protein</fullName>
    </recommendedName>
</protein>
<feature type="transmembrane region" description="Helical" evidence="1">
    <location>
        <begin position="254"/>
        <end position="277"/>
    </location>
</feature>
<comment type="caution">
    <text evidence="2">The sequence shown here is derived from an EMBL/GenBank/DDBJ whole genome shotgun (WGS) entry which is preliminary data.</text>
</comment>
<keyword evidence="1" id="KW-1133">Transmembrane helix</keyword>
<feature type="transmembrane region" description="Helical" evidence="1">
    <location>
        <begin position="80"/>
        <end position="97"/>
    </location>
</feature>
<name>A0ABV7YIG9_9ACTN</name>
<dbReference type="Proteomes" id="UP001595699">
    <property type="component" value="Unassembled WGS sequence"/>
</dbReference>
<keyword evidence="1" id="KW-0812">Transmembrane</keyword>
<dbReference type="EMBL" id="JBHRZH010000023">
    <property type="protein sequence ID" value="MFC3764412.1"/>
    <property type="molecule type" value="Genomic_DNA"/>
</dbReference>
<gene>
    <name evidence="2" type="ORF">ACFOUW_26490</name>
</gene>
<keyword evidence="1" id="KW-0472">Membrane</keyword>
<feature type="transmembrane region" description="Helical" evidence="1">
    <location>
        <begin position="53"/>
        <end position="73"/>
    </location>
</feature>
<accession>A0ABV7YIG9</accession>
<feature type="transmembrane region" description="Helical" evidence="1">
    <location>
        <begin position="21"/>
        <end position="41"/>
    </location>
</feature>
<feature type="transmembrane region" description="Helical" evidence="1">
    <location>
        <begin position="117"/>
        <end position="135"/>
    </location>
</feature>